<dbReference type="Gene3D" id="3.40.366.10">
    <property type="entry name" value="Malonyl-Coenzyme A Acyl Carrier Protein, domain 2"/>
    <property type="match status" value="1"/>
</dbReference>
<evidence type="ECO:0000256" key="3">
    <source>
        <dbReference type="ARBA" id="ARBA00022679"/>
    </source>
</evidence>
<evidence type="ECO:0000256" key="4">
    <source>
        <dbReference type="ARBA" id="ARBA00054155"/>
    </source>
</evidence>
<keyword evidence="3" id="KW-0808">Transferase</keyword>
<dbReference type="Pfam" id="PF02801">
    <property type="entry name" value="Ketoacyl-synt_C"/>
    <property type="match status" value="1"/>
</dbReference>
<dbReference type="SMART" id="SM00822">
    <property type="entry name" value="PKS_KR"/>
    <property type="match status" value="1"/>
</dbReference>
<dbReference type="InterPro" id="IPR014043">
    <property type="entry name" value="Acyl_transferase_dom"/>
</dbReference>
<feature type="domain" description="Ketosynthase family 3 (KS3)" evidence="6">
    <location>
        <begin position="37"/>
        <end position="463"/>
    </location>
</feature>
<dbReference type="InterPro" id="IPR016039">
    <property type="entry name" value="Thiolase-like"/>
</dbReference>
<reference evidence="7 8" key="1">
    <citation type="journal article" date="2019" name="Science">
        <title>Social genes are selection hotspots in kin groups of a soil microbe.</title>
        <authorList>
            <person name="Wielgoss S."/>
            <person name="Wolfensberger R."/>
            <person name="Sun L."/>
            <person name="Fiegna F."/>
            <person name="Velicer G.J."/>
        </authorList>
    </citation>
    <scope>NUCLEOTIDE SEQUENCE [LARGE SCALE GENOMIC DNA]</scope>
    <source>
        <strain evidence="7 8">MC3.5.9c15</strain>
    </source>
</reference>
<dbReference type="PANTHER" id="PTHR43775:SF37">
    <property type="entry name" value="SI:DKEY-61P9.11"/>
    <property type="match status" value="1"/>
</dbReference>
<dbReference type="PROSITE" id="PS00012">
    <property type="entry name" value="PHOSPHOPANTETHEINE"/>
    <property type="match status" value="1"/>
</dbReference>
<dbReference type="Gene3D" id="3.40.47.10">
    <property type="match status" value="1"/>
</dbReference>
<feature type="domain" description="Carrier" evidence="5">
    <location>
        <begin position="1425"/>
        <end position="1500"/>
    </location>
</feature>
<dbReference type="EMBL" id="CP017174">
    <property type="protein sequence ID" value="QDE72463.1"/>
    <property type="molecule type" value="Genomic_DNA"/>
</dbReference>
<dbReference type="InterPro" id="IPR050091">
    <property type="entry name" value="PKS_NRPS_Biosynth_Enz"/>
</dbReference>
<dbReference type="CDD" id="cd08955">
    <property type="entry name" value="KR_2_FAS_SDR_x"/>
    <property type="match status" value="1"/>
</dbReference>
<sequence length="1546" mass="166632">MGQAELERFPHVARLKQADAVIQKLRTEVERLKGGRPEPIAVVGMACRMPGAGSVESFWQALREQRDCVSPVPEGRWDVAAFYDPEPGAPGKIYNREGGFLSNVEHFDADFFGVSPREALAMDPQHRLLLETCWHALEDAALAPERLHGGRTGVFVGITASDYFQEQLARLGLAGLDAYTTTGSPLNFAAGRVSYLLGLQGPAFAVDAACASSLVSTHVACQSLRTGECDVALAAGVNLLLSPVTSVLLSQTKVLSPDGRCRTFDAGAQGIGRGEGVGVLVLKRLSEARRDGNRILAVLRGSAVAHDGASAGLTAPNGIAQQQVMRQALECAGVRPAEVQYVEAHGTGTPLGDPVELEALNAVYGQGRSRPDALRVGSVKTNIGHLESAAGVAGLIKVILAMRHQQLPAHLHFQRGNPAFAWEDLPLRVVRELEPWDTDGTPRMAGVSSFGMSGTIAHVIVQEAPPDEERRVKPSRPVQPLLLSARSDEALRELAQRYSDQLTAAPESAWADLALTANVGRSALPHRLTLVENTPRKAAEHLAAFARGTSSPGVRAHVIQQPRRANVAFLFTGQGSQYRGMGRELYESEPVFRDALNECDRLLRESFDLPLLDVLYGSAGDIHATANTQPALFSLQYALTKLWRAWGVEPRFVMGHSVGEYAAAWAAGCLDFEQALGLIAVRGRLMQTLPAGGAMGAVFASATRVATVLEQLGGGVDIAAINGPESTVVSGPASGVEAVLARFEQEGVRSQVLRVSHAFHSSLLEPMLEAFEYEARAVTFQPSRLDLVCNLTGEVLPRGGTLDGRYLRRHSREPVRFLESIRALQRLKCDTFIEIGPGATLLGMAQQCVEASAGTAAPAPETLWLRSLNAKGGDCRQLLQSAGELGLRGVPVDWRGVMAGMQARFVPAPSYPFRPRRFWPAAPPRQHAPEARTSEQDHYTLGWSELELPARPVADERPLLLVAPSLEHAAPLADTLRAQGRHVQVASLASDEGPELDSLIERLCQQGFSDLLFLSGLELTSPLAHAQERVYRPLLALIQRLLSGAVPALPRLVLTTLGAQRCEGPVSQAAQAPLWGLMRVLRSEMQEASTLSIDLDPTASETAGDMLVKALGANEPEVVIRGHRLFAGRLRHATPPPPAQVPTVRDDRSYLVTGGLGALGRRTARTLVSLGARHLVLMGRGEPDGSARDWMDSLRNEHVQVRYLRCDVANAEELSQGLDSLRDGPALGGILHTAGVLDDGILLEQSWERFHKVFAPKWVGAWNLHALTREQPLDFFVLFSSVAALLGPQGQSNYAAANAGLDALAEHRKDLGLPALSINWGPWAEAGMAAELGDDSRRRLARQGLEQLPVERACAVLASLLGASPDARVVVLSANWEQVGRSLGPRMARGLLWELVGEHTAAEVPVDTNALRLRLKQAAGARRRELLQDLVVSQVRRVLAWDEAEPLPESKPMREFGMDSLMVVELRNALASALGQTLALPVLFNHPTVESLVDVLLETTGLAAPPVASADTHGTPRAQEALERVRQMTPEQIEALIGEGLELGRE</sequence>
<dbReference type="InterPro" id="IPR014030">
    <property type="entry name" value="Ketoacyl_synth_N"/>
</dbReference>
<evidence type="ECO:0000259" key="5">
    <source>
        <dbReference type="PROSITE" id="PS50075"/>
    </source>
</evidence>
<dbReference type="InterPro" id="IPR006162">
    <property type="entry name" value="Ppantetheine_attach_site"/>
</dbReference>
<protein>
    <recommendedName>
        <fullName evidence="9">Polyketide synthase</fullName>
    </recommendedName>
</protein>
<dbReference type="Gene3D" id="3.30.70.3290">
    <property type="match status" value="1"/>
</dbReference>
<dbReference type="FunFam" id="3.40.366.10:FF:000002">
    <property type="entry name" value="Probable polyketide synthase 2"/>
    <property type="match status" value="1"/>
</dbReference>
<keyword evidence="1" id="KW-0596">Phosphopantetheine</keyword>
<dbReference type="InterPro" id="IPR013968">
    <property type="entry name" value="PKS_KR"/>
</dbReference>
<evidence type="ECO:0000256" key="2">
    <source>
        <dbReference type="ARBA" id="ARBA00022553"/>
    </source>
</evidence>
<dbReference type="InterPro" id="IPR020841">
    <property type="entry name" value="PKS_Beta-ketoAc_synthase_dom"/>
</dbReference>
<dbReference type="Pfam" id="PF00698">
    <property type="entry name" value="Acyl_transf_1"/>
    <property type="match status" value="1"/>
</dbReference>
<dbReference type="SMART" id="SM00823">
    <property type="entry name" value="PKS_PP"/>
    <property type="match status" value="1"/>
</dbReference>
<evidence type="ECO:0000256" key="1">
    <source>
        <dbReference type="ARBA" id="ARBA00022450"/>
    </source>
</evidence>
<dbReference type="InterPro" id="IPR016035">
    <property type="entry name" value="Acyl_Trfase/lysoPLipase"/>
</dbReference>
<dbReference type="InterPro" id="IPR001227">
    <property type="entry name" value="Ac_transferase_dom_sf"/>
</dbReference>
<name>A0AAE6G7N3_MYXXA</name>
<dbReference type="Pfam" id="PF00550">
    <property type="entry name" value="PP-binding"/>
    <property type="match status" value="1"/>
</dbReference>
<dbReference type="InterPro" id="IPR036736">
    <property type="entry name" value="ACP-like_sf"/>
</dbReference>
<dbReference type="SUPFAM" id="SSF53901">
    <property type="entry name" value="Thiolase-like"/>
    <property type="match status" value="1"/>
</dbReference>
<dbReference type="Pfam" id="PF00109">
    <property type="entry name" value="ketoacyl-synt"/>
    <property type="match status" value="1"/>
</dbReference>
<dbReference type="SUPFAM" id="SSF51735">
    <property type="entry name" value="NAD(P)-binding Rossmann-fold domains"/>
    <property type="match status" value="2"/>
</dbReference>
<dbReference type="PANTHER" id="PTHR43775">
    <property type="entry name" value="FATTY ACID SYNTHASE"/>
    <property type="match status" value="1"/>
</dbReference>
<proteinExistence type="predicted"/>
<accession>A0AAE6G7N3</accession>
<dbReference type="Gene3D" id="1.10.1200.10">
    <property type="entry name" value="ACP-like"/>
    <property type="match status" value="1"/>
</dbReference>
<evidence type="ECO:0000313" key="8">
    <source>
        <dbReference type="Proteomes" id="UP000320179"/>
    </source>
</evidence>
<dbReference type="GO" id="GO:0031177">
    <property type="term" value="F:phosphopantetheine binding"/>
    <property type="evidence" value="ECO:0007669"/>
    <property type="project" value="InterPro"/>
</dbReference>
<dbReference type="CDD" id="cd00833">
    <property type="entry name" value="PKS"/>
    <property type="match status" value="1"/>
</dbReference>
<dbReference type="Gene3D" id="3.40.50.720">
    <property type="entry name" value="NAD(P)-binding Rossmann-like Domain"/>
    <property type="match status" value="1"/>
</dbReference>
<dbReference type="InterPro" id="IPR057326">
    <property type="entry name" value="KR_dom"/>
</dbReference>
<dbReference type="Pfam" id="PF22621">
    <property type="entry name" value="CurL-like_PKS_C"/>
    <property type="match status" value="1"/>
</dbReference>
<dbReference type="Proteomes" id="UP000320179">
    <property type="component" value="Chromosome"/>
</dbReference>
<dbReference type="InterPro" id="IPR009081">
    <property type="entry name" value="PP-bd_ACP"/>
</dbReference>
<dbReference type="InterPro" id="IPR014031">
    <property type="entry name" value="Ketoacyl_synth_C"/>
</dbReference>
<dbReference type="PROSITE" id="PS50075">
    <property type="entry name" value="CARRIER"/>
    <property type="match status" value="1"/>
</dbReference>
<dbReference type="InterPro" id="IPR036291">
    <property type="entry name" value="NAD(P)-bd_dom_sf"/>
</dbReference>
<dbReference type="GO" id="GO:0004312">
    <property type="term" value="F:fatty acid synthase activity"/>
    <property type="evidence" value="ECO:0007669"/>
    <property type="project" value="TreeGrafter"/>
</dbReference>
<evidence type="ECO:0000313" key="7">
    <source>
        <dbReference type="EMBL" id="QDE72463.1"/>
    </source>
</evidence>
<dbReference type="InterPro" id="IPR016036">
    <property type="entry name" value="Malonyl_transacylase_ACP-bd"/>
</dbReference>
<dbReference type="SUPFAM" id="SSF55048">
    <property type="entry name" value="Probable ACP-binding domain of malonyl-CoA ACP transacylase"/>
    <property type="match status" value="1"/>
</dbReference>
<dbReference type="SMART" id="SM00825">
    <property type="entry name" value="PKS_KS"/>
    <property type="match status" value="1"/>
</dbReference>
<dbReference type="InterPro" id="IPR020806">
    <property type="entry name" value="PKS_PP-bd"/>
</dbReference>
<dbReference type="GO" id="GO:0006633">
    <property type="term" value="P:fatty acid biosynthetic process"/>
    <property type="evidence" value="ECO:0007669"/>
    <property type="project" value="TreeGrafter"/>
</dbReference>
<dbReference type="PROSITE" id="PS52004">
    <property type="entry name" value="KS3_2"/>
    <property type="match status" value="1"/>
</dbReference>
<keyword evidence="2" id="KW-0597">Phosphoprotein</keyword>
<dbReference type="SMART" id="SM00827">
    <property type="entry name" value="PKS_AT"/>
    <property type="match status" value="1"/>
</dbReference>
<dbReference type="SUPFAM" id="SSF47336">
    <property type="entry name" value="ACP-like"/>
    <property type="match status" value="1"/>
</dbReference>
<dbReference type="FunFam" id="3.40.47.10:FF:000019">
    <property type="entry name" value="Polyketide synthase type I"/>
    <property type="match status" value="1"/>
</dbReference>
<comment type="function">
    <text evidence="4">Involved in production of the polyketide antibiotic thailandamide.</text>
</comment>
<gene>
    <name evidence="7" type="ORF">BHS09_15880</name>
</gene>
<evidence type="ECO:0008006" key="9">
    <source>
        <dbReference type="Google" id="ProtNLM"/>
    </source>
</evidence>
<dbReference type="Pfam" id="PF08659">
    <property type="entry name" value="KR"/>
    <property type="match status" value="1"/>
</dbReference>
<dbReference type="SUPFAM" id="SSF52151">
    <property type="entry name" value="FabD/lysophospholipase-like"/>
    <property type="match status" value="1"/>
</dbReference>
<evidence type="ECO:0000259" key="6">
    <source>
        <dbReference type="PROSITE" id="PS52004"/>
    </source>
</evidence>
<organism evidence="7 8">
    <name type="scientific">Myxococcus xanthus</name>
    <dbReference type="NCBI Taxonomy" id="34"/>
    <lineage>
        <taxon>Bacteria</taxon>
        <taxon>Pseudomonadati</taxon>
        <taxon>Myxococcota</taxon>
        <taxon>Myxococcia</taxon>
        <taxon>Myxococcales</taxon>
        <taxon>Cystobacterineae</taxon>
        <taxon>Myxococcaceae</taxon>
        <taxon>Myxococcus</taxon>
    </lineage>
</organism>